<dbReference type="GeneID" id="302269190"/>
<dbReference type="AlphaFoldDB" id="A0A1B8Q852"/>
<reference evidence="3 6" key="4">
    <citation type="submission" date="2018-06" db="EMBL/GenBank/DDBJ databases">
        <authorList>
            <consortium name="Pathogen Informatics"/>
            <person name="Doyle S."/>
        </authorList>
    </citation>
    <scope>NUCLEOTIDE SEQUENCE [LARGE SCALE GENOMIC DNA]</scope>
    <source>
        <strain evidence="3 6">NCTC7911</strain>
    </source>
</reference>
<dbReference type="Proteomes" id="UP000092607">
    <property type="component" value="Unassembled WGS sequence"/>
</dbReference>
<reference evidence="1 4" key="1">
    <citation type="submission" date="2016-06" db="EMBL/GenBank/DDBJ databases">
        <title>Draft genome of Moraxella lacunata CCUG 57757A.</title>
        <authorList>
            <person name="Salva-Serra F."/>
            <person name="Engstrom-Jakobsson H."/>
            <person name="Thorell K."/>
            <person name="Gonzales-Siles L."/>
            <person name="Karlsson R."/>
            <person name="Boulund F."/>
            <person name="Engstrand L."/>
            <person name="Kristiansson E."/>
            <person name="Moore E."/>
        </authorList>
    </citation>
    <scope>NUCLEOTIDE SEQUENCE [LARGE SCALE GENOMIC DNA]</scope>
    <source>
        <strain evidence="1 4">CCUG 57757A</strain>
    </source>
</reference>
<dbReference type="InterPro" id="IPR035709">
    <property type="entry name" value="YoaB-like"/>
</dbReference>
<reference evidence="5" key="2">
    <citation type="submission" date="2017-03" db="EMBL/GenBank/DDBJ databases">
        <title>Draft genome sequence of Moraxella equi CCUG 4950T type strain.</title>
        <authorList>
            <person name="Salva-Serra F."/>
            <person name="Engstrom-Jakobsson H."/>
            <person name="Thorell K."/>
            <person name="Jaen-Luchoro D."/>
            <person name="Gonzales-Siles L."/>
            <person name="Karlsson R."/>
            <person name="Yazdan S."/>
            <person name="Boulund F."/>
            <person name="Johnning A."/>
            <person name="Engstrand L."/>
            <person name="Kristiansson E."/>
            <person name="Moore E."/>
        </authorList>
    </citation>
    <scope>NUCLEOTIDE SEQUENCE [LARGE SCALE GENOMIC DNA]</scope>
    <source>
        <strain evidence="5">CCUG 4441</strain>
    </source>
</reference>
<dbReference type="InterPro" id="IPR006175">
    <property type="entry name" value="YjgF/YER057c/UK114"/>
</dbReference>
<dbReference type="PANTHER" id="PTHR47328">
    <property type="match status" value="1"/>
</dbReference>
<dbReference type="EMBL" id="UGQC01000001">
    <property type="protein sequence ID" value="STY99157.1"/>
    <property type="molecule type" value="Genomic_DNA"/>
</dbReference>
<evidence type="ECO:0000313" key="6">
    <source>
        <dbReference type="Proteomes" id="UP000254107"/>
    </source>
</evidence>
<evidence type="ECO:0000313" key="3">
    <source>
        <dbReference type="EMBL" id="STY99157.1"/>
    </source>
</evidence>
<evidence type="ECO:0000313" key="1">
    <source>
        <dbReference type="EMBL" id="OBX67359.1"/>
    </source>
</evidence>
<dbReference type="PANTHER" id="PTHR47328:SF1">
    <property type="entry name" value="RUTC FAMILY PROTEIN YOAB"/>
    <property type="match status" value="1"/>
</dbReference>
<name>A0A1B8Q852_MORLA</name>
<dbReference type="InterPro" id="IPR035959">
    <property type="entry name" value="RutC-like_sf"/>
</dbReference>
<dbReference type="CDD" id="cd06150">
    <property type="entry name" value="YjgF_YER057c_UK114_like_2"/>
    <property type="match status" value="1"/>
</dbReference>
<dbReference type="Proteomes" id="UP000254107">
    <property type="component" value="Unassembled WGS sequence"/>
</dbReference>
<dbReference type="Gene3D" id="3.30.1330.40">
    <property type="entry name" value="RutC-like"/>
    <property type="match status" value="1"/>
</dbReference>
<dbReference type="RefSeq" id="WP_062498475.1">
    <property type="nucleotide sequence ID" value="NZ_JARDJM010000044.1"/>
</dbReference>
<dbReference type="EMBL" id="MXAN01000044">
    <property type="protein sequence ID" value="OPH36823.1"/>
    <property type="molecule type" value="Genomic_DNA"/>
</dbReference>
<accession>A0A1B8Q852</accession>
<evidence type="ECO:0000313" key="4">
    <source>
        <dbReference type="Proteomes" id="UP000092607"/>
    </source>
</evidence>
<keyword evidence="3" id="KW-0560">Oxidoreductase</keyword>
<dbReference type="OrthoDB" id="6899345at2"/>
<dbReference type="EC" id="1.-.-.-" evidence="3"/>
<evidence type="ECO:0000313" key="5">
    <source>
        <dbReference type="Proteomes" id="UP000191025"/>
    </source>
</evidence>
<dbReference type="SUPFAM" id="SSF55298">
    <property type="entry name" value="YjgF-like"/>
    <property type="match status" value="1"/>
</dbReference>
<evidence type="ECO:0000313" key="2">
    <source>
        <dbReference type="EMBL" id="OPH36823.1"/>
    </source>
</evidence>
<keyword evidence="6" id="KW-1185">Reference proteome</keyword>
<sequence>MNIQKIDSNDTITEIAIYNGVVYLAGQVPDDDSLDIVGQTREVLANIDKALVKAGTDKSRLLTAQVFIKNLEDFDEFNAEYAAWIAGNVPPTRATVQANLVNPNWLVEIVVTAGI</sequence>
<dbReference type="Pfam" id="PF01042">
    <property type="entry name" value="Ribonuc_L-PSP"/>
    <property type="match status" value="1"/>
</dbReference>
<protein>
    <submittedName>
        <fullName evidence="3">Aminoacrylate peracid reductase RutC</fullName>
        <ecNumber evidence="3">1.-.-.-</ecNumber>
    </submittedName>
    <submittedName>
        <fullName evidence="2">RidA/YER057c/UK114 family protein</fullName>
    </submittedName>
</protein>
<organism evidence="1 4">
    <name type="scientific">Moraxella lacunata</name>
    <dbReference type="NCBI Taxonomy" id="477"/>
    <lineage>
        <taxon>Bacteria</taxon>
        <taxon>Pseudomonadati</taxon>
        <taxon>Pseudomonadota</taxon>
        <taxon>Gammaproteobacteria</taxon>
        <taxon>Moraxellales</taxon>
        <taxon>Moraxellaceae</taxon>
        <taxon>Moraxella</taxon>
    </lineage>
</organism>
<gene>
    <name evidence="3" type="primary">rutC</name>
    <name evidence="1" type="ORF">A9309_00040</name>
    <name evidence="2" type="ORF">B5J94_06500</name>
    <name evidence="3" type="ORF">NCTC7911_00529</name>
</gene>
<proteinExistence type="predicted"/>
<dbReference type="Proteomes" id="UP000191025">
    <property type="component" value="Unassembled WGS sequence"/>
</dbReference>
<dbReference type="GO" id="GO:0016491">
    <property type="term" value="F:oxidoreductase activity"/>
    <property type="evidence" value="ECO:0007669"/>
    <property type="project" value="UniProtKB-KW"/>
</dbReference>
<dbReference type="EMBL" id="LZMS01000001">
    <property type="protein sequence ID" value="OBX67359.1"/>
    <property type="molecule type" value="Genomic_DNA"/>
</dbReference>
<reference evidence="2" key="3">
    <citation type="submission" date="2017-03" db="EMBL/GenBank/DDBJ databases">
        <authorList>
            <person name="Afonso C.L."/>
            <person name="Miller P.J."/>
            <person name="Scott M.A."/>
            <person name="Spackman E."/>
            <person name="Goraichik I."/>
            <person name="Dimitrov K.M."/>
            <person name="Suarez D.L."/>
            <person name="Swayne D.E."/>
        </authorList>
    </citation>
    <scope>NUCLEOTIDE SEQUENCE</scope>
    <source>
        <strain evidence="2">CCUG 4441</strain>
    </source>
</reference>